<gene>
    <name evidence="6" type="primary">LOC108558216</name>
</gene>
<dbReference type="Gene3D" id="3.40.50.1820">
    <property type="entry name" value="alpha/beta hydrolase"/>
    <property type="match status" value="1"/>
</dbReference>
<dbReference type="RefSeq" id="XP_017770541.1">
    <property type="nucleotide sequence ID" value="XM_017915052.1"/>
</dbReference>
<keyword evidence="5" id="KW-1185">Reference proteome</keyword>
<feature type="signal peptide" evidence="3">
    <location>
        <begin position="1"/>
        <end position="18"/>
    </location>
</feature>
<keyword evidence="2" id="KW-0442">Lipid degradation</keyword>
<reference evidence="6" key="1">
    <citation type="submission" date="2025-08" db="UniProtKB">
        <authorList>
            <consortium name="RefSeq"/>
        </authorList>
    </citation>
    <scope>IDENTIFICATION</scope>
    <source>
        <tissue evidence="6">Whole Larva</tissue>
    </source>
</reference>
<protein>
    <recommendedName>
        <fullName evidence="2">Lipase</fullName>
    </recommendedName>
</protein>
<organism evidence="5 6">
    <name type="scientific">Nicrophorus vespilloides</name>
    <name type="common">Boreal carrion beetle</name>
    <dbReference type="NCBI Taxonomy" id="110193"/>
    <lineage>
        <taxon>Eukaryota</taxon>
        <taxon>Metazoa</taxon>
        <taxon>Ecdysozoa</taxon>
        <taxon>Arthropoda</taxon>
        <taxon>Hexapoda</taxon>
        <taxon>Insecta</taxon>
        <taxon>Pterygota</taxon>
        <taxon>Neoptera</taxon>
        <taxon>Endopterygota</taxon>
        <taxon>Coleoptera</taxon>
        <taxon>Polyphaga</taxon>
        <taxon>Staphyliniformia</taxon>
        <taxon>Silphidae</taxon>
        <taxon>Nicrophorinae</taxon>
        <taxon>Nicrophorus</taxon>
    </lineage>
</organism>
<evidence type="ECO:0000313" key="5">
    <source>
        <dbReference type="Proteomes" id="UP000695000"/>
    </source>
</evidence>
<keyword evidence="2" id="KW-0378">Hydrolase</keyword>
<evidence type="ECO:0000259" key="4">
    <source>
        <dbReference type="Pfam" id="PF04083"/>
    </source>
</evidence>
<dbReference type="InterPro" id="IPR025483">
    <property type="entry name" value="Lipase_euk"/>
</dbReference>
<feature type="domain" description="Partial AB-hydrolase lipase" evidence="4">
    <location>
        <begin position="34"/>
        <end position="91"/>
    </location>
</feature>
<evidence type="ECO:0000313" key="6">
    <source>
        <dbReference type="RefSeq" id="XP_017770541.1"/>
    </source>
</evidence>
<evidence type="ECO:0000256" key="3">
    <source>
        <dbReference type="SAM" id="SignalP"/>
    </source>
</evidence>
<dbReference type="PANTHER" id="PTHR11005">
    <property type="entry name" value="LYSOSOMAL ACID LIPASE-RELATED"/>
    <property type="match status" value="1"/>
</dbReference>
<dbReference type="InterPro" id="IPR029058">
    <property type="entry name" value="AB_hydrolase_fold"/>
</dbReference>
<keyword evidence="3" id="KW-0732">Signal</keyword>
<accession>A0ABM1M7J1</accession>
<dbReference type="SUPFAM" id="SSF53474">
    <property type="entry name" value="alpha/beta-Hydrolases"/>
    <property type="match status" value="1"/>
</dbReference>
<dbReference type="Proteomes" id="UP000695000">
    <property type="component" value="Unplaced"/>
</dbReference>
<evidence type="ECO:0000256" key="2">
    <source>
        <dbReference type="PIRNR" id="PIRNR000862"/>
    </source>
</evidence>
<proteinExistence type="inferred from homology"/>
<dbReference type="Pfam" id="PF04083">
    <property type="entry name" value="Abhydro_lipase"/>
    <property type="match status" value="1"/>
</dbReference>
<dbReference type="InterPro" id="IPR006693">
    <property type="entry name" value="AB_hydrolase_lipase"/>
</dbReference>
<comment type="similarity">
    <text evidence="1 2">Belongs to the AB hydrolase superfamily. Lipase family.</text>
</comment>
<evidence type="ECO:0000256" key="1">
    <source>
        <dbReference type="ARBA" id="ARBA00010701"/>
    </source>
</evidence>
<dbReference type="GeneID" id="108558216"/>
<keyword evidence="2" id="KW-0443">Lipid metabolism</keyword>
<name>A0ABM1M7J1_NICVS</name>
<feature type="chain" id="PRO_5047357825" description="Lipase" evidence="3">
    <location>
        <begin position="19"/>
        <end position="399"/>
    </location>
</feature>
<sequence>MLVLKASIFFGIVVIATAYPQPKLHSDAGLNALELIEKYEYPIERHNVVTDDGYILEMHRIPHGRTNAGMQNKEPVLVMHGLLSSSADWVNFGEKSLGFILADLGYDVWLGNARGSRWSRKHVRLSPDYNQSEYWSFSWNEIGKYDLPAKIDYIINNTGHKKIFYIGHSQGTTSFWVMGSERPEYNDKIRLMAALGPVAYMQNLHNPTAQEASENIETIQSLIEAFGLHEFLPYSENTTSLGIELCDDGSELQEACLDAIFMICGPDPDQLDPSLLPVIWTNIPAGTSSKQFLHYAQGIKSGIFRQFDYYSDEKNNAMYGQPTPPNYDLSKVKAPVALYYGKNDWLAAVKDVEQLSEELGNVVVDHLIEYEHFNHLDFLWGRDVYDMVYEQLLDLMKKY</sequence>
<dbReference type="PIRSF" id="PIRSF000862">
    <property type="entry name" value="Steryl_ester_lip"/>
    <property type="match status" value="1"/>
</dbReference>